<accession>A0A1G9Q9Q5</accession>
<dbReference type="PRINTS" id="PR00992">
    <property type="entry name" value="ALARACEMASE"/>
</dbReference>
<dbReference type="InterPro" id="IPR009006">
    <property type="entry name" value="Ala_racemase/Decarboxylase_C"/>
</dbReference>
<evidence type="ECO:0000256" key="3">
    <source>
        <dbReference type="ARBA" id="ARBA00022898"/>
    </source>
</evidence>
<proteinExistence type="inferred from homology"/>
<evidence type="ECO:0000313" key="10">
    <source>
        <dbReference type="Proteomes" id="UP000198552"/>
    </source>
</evidence>
<dbReference type="AlphaFoldDB" id="A0A1G9Q9Q5"/>
<organism evidence="9 10">
    <name type="scientific">Oryzisolibacter propanilivorax</name>
    <dbReference type="NCBI Taxonomy" id="1527607"/>
    <lineage>
        <taxon>Bacteria</taxon>
        <taxon>Pseudomonadati</taxon>
        <taxon>Pseudomonadota</taxon>
        <taxon>Betaproteobacteria</taxon>
        <taxon>Burkholderiales</taxon>
        <taxon>Comamonadaceae</taxon>
        <taxon>Oryzisolibacter</taxon>
    </lineage>
</organism>
<dbReference type="Proteomes" id="UP000198552">
    <property type="component" value="Unassembled WGS sequence"/>
</dbReference>
<dbReference type="InterPro" id="IPR001608">
    <property type="entry name" value="Ala_racemase_N"/>
</dbReference>
<dbReference type="Gene3D" id="2.40.37.10">
    <property type="entry name" value="Lyase, Ornithine Decarboxylase, Chain A, domain 1"/>
    <property type="match status" value="1"/>
</dbReference>
<dbReference type="InterPro" id="IPR011079">
    <property type="entry name" value="Ala_racemase_C"/>
</dbReference>
<dbReference type="CDD" id="cd06827">
    <property type="entry name" value="PLPDE_III_AR_proteobact"/>
    <property type="match status" value="1"/>
</dbReference>
<dbReference type="EMBL" id="FNHP01000002">
    <property type="protein sequence ID" value="SDM07812.1"/>
    <property type="molecule type" value="Genomic_DNA"/>
</dbReference>
<dbReference type="NCBIfam" id="TIGR00492">
    <property type="entry name" value="alr"/>
    <property type="match status" value="1"/>
</dbReference>
<dbReference type="UniPathway" id="UPA00042">
    <property type="reaction ID" value="UER00497"/>
</dbReference>
<evidence type="ECO:0000313" key="9">
    <source>
        <dbReference type="EMBL" id="SDM07812.1"/>
    </source>
</evidence>
<comment type="pathway">
    <text evidence="5">Amino-acid biosynthesis; D-alanine biosynthesis; D-alanine from L-alanine: step 1/1.</text>
</comment>
<dbReference type="PANTHER" id="PTHR30511:SF0">
    <property type="entry name" value="ALANINE RACEMASE, CATABOLIC-RELATED"/>
    <property type="match status" value="1"/>
</dbReference>
<dbReference type="GO" id="GO:0008784">
    <property type="term" value="F:alanine racemase activity"/>
    <property type="evidence" value="ECO:0007669"/>
    <property type="project" value="UniProtKB-UniRule"/>
</dbReference>
<comment type="similarity">
    <text evidence="5">Belongs to the alanine racemase family.</text>
</comment>
<dbReference type="InterPro" id="IPR000821">
    <property type="entry name" value="Ala_racemase"/>
</dbReference>
<dbReference type="Pfam" id="PF01168">
    <property type="entry name" value="Ala_racemase_N"/>
    <property type="match status" value="1"/>
</dbReference>
<dbReference type="SMART" id="SM01005">
    <property type="entry name" value="Ala_racemase_C"/>
    <property type="match status" value="1"/>
</dbReference>
<feature type="binding site" evidence="5 7">
    <location>
        <position position="130"/>
    </location>
    <ligand>
        <name>substrate</name>
    </ligand>
</feature>
<dbReference type="PROSITE" id="PS00395">
    <property type="entry name" value="ALANINE_RACEMASE"/>
    <property type="match status" value="1"/>
</dbReference>
<evidence type="ECO:0000256" key="2">
    <source>
        <dbReference type="ARBA" id="ARBA00001933"/>
    </source>
</evidence>
<protein>
    <recommendedName>
        <fullName evidence="5">Alanine racemase</fullName>
        <ecNumber evidence="5">5.1.1.1</ecNumber>
    </recommendedName>
</protein>
<feature type="binding site" evidence="5 7">
    <location>
        <position position="304"/>
    </location>
    <ligand>
        <name>substrate</name>
    </ligand>
</feature>
<evidence type="ECO:0000256" key="1">
    <source>
        <dbReference type="ARBA" id="ARBA00000316"/>
    </source>
</evidence>
<feature type="modified residue" description="N6-(pyridoxal phosphate)lysine" evidence="5 6">
    <location>
        <position position="35"/>
    </location>
</feature>
<evidence type="ECO:0000256" key="6">
    <source>
        <dbReference type="PIRSR" id="PIRSR600821-50"/>
    </source>
</evidence>
<dbReference type="InterPro" id="IPR020622">
    <property type="entry name" value="Ala_racemase_pyridoxalP-BS"/>
</dbReference>
<evidence type="ECO:0000256" key="5">
    <source>
        <dbReference type="HAMAP-Rule" id="MF_01201"/>
    </source>
</evidence>
<comment type="cofactor">
    <cofactor evidence="2 5 6">
        <name>pyridoxal 5'-phosphate</name>
        <dbReference type="ChEBI" id="CHEBI:597326"/>
    </cofactor>
</comment>
<comment type="catalytic activity">
    <reaction evidence="1 5">
        <text>L-alanine = D-alanine</text>
        <dbReference type="Rhea" id="RHEA:20249"/>
        <dbReference type="ChEBI" id="CHEBI:57416"/>
        <dbReference type="ChEBI" id="CHEBI:57972"/>
        <dbReference type="EC" id="5.1.1.1"/>
    </reaction>
</comment>
<evidence type="ECO:0000256" key="7">
    <source>
        <dbReference type="PIRSR" id="PIRSR600821-52"/>
    </source>
</evidence>
<name>A0A1G9Q9Q5_9BURK</name>
<feature type="domain" description="Alanine racemase C-terminal" evidence="8">
    <location>
        <begin position="235"/>
        <end position="364"/>
    </location>
</feature>
<dbReference type="EC" id="5.1.1.1" evidence="5"/>
<dbReference type="GO" id="GO:0030170">
    <property type="term" value="F:pyridoxal phosphate binding"/>
    <property type="evidence" value="ECO:0007669"/>
    <property type="project" value="UniProtKB-UniRule"/>
</dbReference>
<gene>
    <name evidence="9" type="ORF">SAMN05428957_102164</name>
</gene>
<dbReference type="OrthoDB" id="9813814at2"/>
<dbReference type="SUPFAM" id="SSF51419">
    <property type="entry name" value="PLP-binding barrel"/>
    <property type="match status" value="1"/>
</dbReference>
<keyword evidence="4 5" id="KW-0413">Isomerase</keyword>
<dbReference type="SUPFAM" id="SSF50621">
    <property type="entry name" value="Alanine racemase C-terminal domain-like"/>
    <property type="match status" value="1"/>
</dbReference>
<dbReference type="InterPro" id="IPR029066">
    <property type="entry name" value="PLP-binding_barrel"/>
</dbReference>
<dbReference type="PANTHER" id="PTHR30511">
    <property type="entry name" value="ALANINE RACEMASE"/>
    <property type="match status" value="1"/>
</dbReference>
<dbReference type="STRING" id="1527607.SAMN05428957_102164"/>
<dbReference type="FunFam" id="3.20.20.10:FF:000002">
    <property type="entry name" value="Alanine racemase"/>
    <property type="match status" value="1"/>
</dbReference>
<dbReference type="Pfam" id="PF00842">
    <property type="entry name" value="Ala_racemase_C"/>
    <property type="match status" value="1"/>
</dbReference>
<dbReference type="HAMAP" id="MF_01201">
    <property type="entry name" value="Ala_racemase"/>
    <property type="match status" value="1"/>
</dbReference>
<dbReference type="Gene3D" id="3.20.20.10">
    <property type="entry name" value="Alanine racemase"/>
    <property type="match status" value="1"/>
</dbReference>
<feature type="active site" description="Proton acceptor; specific for D-alanine" evidence="5">
    <location>
        <position position="35"/>
    </location>
</feature>
<evidence type="ECO:0000259" key="8">
    <source>
        <dbReference type="SMART" id="SM01005"/>
    </source>
</evidence>
<dbReference type="GO" id="GO:0030632">
    <property type="term" value="P:D-alanine biosynthetic process"/>
    <property type="evidence" value="ECO:0007669"/>
    <property type="project" value="UniProtKB-UniRule"/>
</dbReference>
<feature type="active site" description="Proton acceptor; specific for L-alanine" evidence="5">
    <location>
        <position position="256"/>
    </location>
</feature>
<comment type="function">
    <text evidence="5">Catalyzes the interconversion of L-alanine and D-alanine. May also act on other amino acids.</text>
</comment>
<evidence type="ECO:0000256" key="4">
    <source>
        <dbReference type="ARBA" id="ARBA00023235"/>
    </source>
</evidence>
<keyword evidence="10" id="KW-1185">Reference proteome</keyword>
<sequence length="365" mass="39366">MPRPIHATIHPAAVRANLERARRAAPDARVWAVVKADAYGHGIERVFDALRAADGFALLDLDEARRLRALGWRGPILLLEGAFEARDLELCSRLQLAHVVHCDAQIDWLSAHKTQAPHRVFLKMNSGMNRLGFTPQRFRAAWARLSALPQVDEIALMTHFSDADGARGIAHQLAAFQEATRDLDGERCICNSAALLRHGLQAEVRLDWVRAGIALYGSAPDHPERTAADWQLQPAMTLASRLIAVQQLAAGDSVGYGSRFVAPAAMRIGVVACGYADGYPRHAPDGTPVLVDGVRTQLVGRVSMDMLAVDLTPVPQADIGSRVTLWGRDAGGALLSIDEVAQAAGTIGYELMCALAPRVPVAVDA</sequence>
<keyword evidence="3 5" id="KW-0663">Pyridoxal phosphate</keyword>
<dbReference type="GO" id="GO:0005829">
    <property type="term" value="C:cytosol"/>
    <property type="evidence" value="ECO:0007669"/>
    <property type="project" value="TreeGrafter"/>
</dbReference>
<dbReference type="RefSeq" id="WP_091566793.1">
    <property type="nucleotide sequence ID" value="NZ_FNHP01000002.1"/>
</dbReference>
<reference evidence="10" key="1">
    <citation type="submission" date="2016-10" db="EMBL/GenBank/DDBJ databases">
        <authorList>
            <person name="Varghese N."/>
            <person name="Submissions S."/>
        </authorList>
    </citation>
    <scope>NUCLEOTIDE SEQUENCE [LARGE SCALE GENOMIC DNA]</scope>
    <source>
        <strain evidence="10">EPL6</strain>
    </source>
</reference>